<protein>
    <submittedName>
        <fullName evidence="1">DUF1272 domain-containing protein</fullName>
    </submittedName>
</protein>
<dbReference type="RefSeq" id="WP_187812309.1">
    <property type="nucleotide sequence ID" value="NZ_JACTVJ010000004.1"/>
</dbReference>
<dbReference type="EMBL" id="JACTVJ010000004">
    <property type="protein sequence ID" value="MBC9711789.1"/>
    <property type="molecule type" value="Genomic_DNA"/>
</dbReference>
<evidence type="ECO:0000313" key="1">
    <source>
        <dbReference type="EMBL" id="MBC9711789.1"/>
    </source>
</evidence>
<sequence>MALEMRTVCERCDKPIAPEDPAYICVYECTWCPDCTTAMEHICPNCSGELVIRPRPAKKPAS</sequence>
<organism evidence="1 2">
    <name type="scientific">Streptomyces polyasparticus</name>
    <dbReference type="NCBI Taxonomy" id="2767826"/>
    <lineage>
        <taxon>Bacteria</taxon>
        <taxon>Bacillati</taxon>
        <taxon>Actinomycetota</taxon>
        <taxon>Actinomycetes</taxon>
        <taxon>Kitasatosporales</taxon>
        <taxon>Streptomycetaceae</taxon>
        <taxon>Streptomyces</taxon>
    </lineage>
</organism>
<name>A0ABR7SA80_9ACTN</name>
<evidence type="ECO:0000313" key="2">
    <source>
        <dbReference type="Proteomes" id="UP000642284"/>
    </source>
</evidence>
<dbReference type="InterPro" id="IPR010696">
    <property type="entry name" value="DUF1272"/>
</dbReference>
<proteinExistence type="predicted"/>
<comment type="caution">
    <text evidence="1">The sequence shown here is derived from an EMBL/GenBank/DDBJ whole genome shotgun (WGS) entry which is preliminary data.</text>
</comment>
<accession>A0ABR7SA80</accession>
<gene>
    <name evidence="1" type="ORF">H9Y04_04295</name>
</gene>
<reference evidence="1 2" key="1">
    <citation type="submission" date="2020-08" db="EMBL/GenBank/DDBJ databases">
        <title>Genemic of Streptomyces polyaspartic.</title>
        <authorList>
            <person name="Liu W."/>
        </authorList>
    </citation>
    <scope>NUCLEOTIDE SEQUENCE [LARGE SCALE GENOMIC DNA]</scope>
    <source>
        <strain evidence="1 2">TRM66268-LWL</strain>
    </source>
</reference>
<dbReference type="Pfam" id="PF06906">
    <property type="entry name" value="DUF1272"/>
    <property type="match status" value="1"/>
</dbReference>
<dbReference type="Proteomes" id="UP000642284">
    <property type="component" value="Unassembled WGS sequence"/>
</dbReference>
<keyword evidence="2" id="KW-1185">Reference proteome</keyword>